<dbReference type="EMBL" id="CP000583">
    <property type="protein sequence ID" value="ABO94986.1"/>
    <property type="molecule type" value="Genomic_DNA"/>
</dbReference>
<dbReference type="HOGENOM" id="CLU_010194_1_1_1"/>
<dbReference type="Gene3D" id="3.40.50.720">
    <property type="entry name" value="NAD(P)-binding Rossmann-like Domain"/>
    <property type="match status" value="1"/>
</dbReference>
<dbReference type="PRINTS" id="PR00080">
    <property type="entry name" value="SDRFAMILY"/>
</dbReference>
<name>A4RUL6_OSTLU</name>
<dbReference type="RefSeq" id="XP_001416693.1">
    <property type="nucleotide sequence ID" value="XM_001416656.1"/>
</dbReference>
<dbReference type="Proteomes" id="UP000001568">
    <property type="component" value="Chromosome 3"/>
</dbReference>
<dbReference type="InterPro" id="IPR045000">
    <property type="entry name" value="TR"/>
</dbReference>
<dbReference type="GeneID" id="5001030"/>
<dbReference type="InterPro" id="IPR020904">
    <property type="entry name" value="Sc_DH/Rdtase_CS"/>
</dbReference>
<dbReference type="OMA" id="MFEVNVY"/>
<dbReference type="Gramene" id="ABO94986">
    <property type="protein sequence ID" value="ABO94986"/>
    <property type="gene ID" value="OSTLU_34089"/>
</dbReference>
<evidence type="ECO:0000313" key="2">
    <source>
        <dbReference type="EMBL" id="ABO94986.1"/>
    </source>
</evidence>
<dbReference type="PANTHER" id="PTHR42898:SF6">
    <property type="entry name" value="NADP-DEPENDENT MANNITOL DEHYDROGENASE"/>
    <property type="match status" value="1"/>
</dbReference>
<dbReference type="OrthoDB" id="417891at2759"/>
<dbReference type="PANTHER" id="PTHR42898">
    <property type="entry name" value="TROPINONE REDUCTASE"/>
    <property type="match status" value="1"/>
</dbReference>
<dbReference type="STRING" id="436017.A4RUL6"/>
<dbReference type="KEGG" id="olu:OSTLU_34089"/>
<reference evidence="2 3" key="1">
    <citation type="journal article" date="2007" name="Proc. Natl. Acad. Sci. U.S.A.">
        <title>The tiny eukaryote Ostreococcus provides genomic insights into the paradox of plankton speciation.</title>
        <authorList>
            <person name="Palenik B."/>
            <person name="Grimwood J."/>
            <person name="Aerts A."/>
            <person name="Rouze P."/>
            <person name="Salamov A."/>
            <person name="Putnam N."/>
            <person name="Dupont C."/>
            <person name="Jorgensen R."/>
            <person name="Derelle E."/>
            <person name="Rombauts S."/>
            <person name="Zhou K."/>
            <person name="Otillar R."/>
            <person name="Merchant S.S."/>
            <person name="Podell S."/>
            <person name="Gaasterland T."/>
            <person name="Napoli C."/>
            <person name="Gendler K."/>
            <person name="Manuell A."/>
            <person name="Tai V."/>
            <person name="Vallon O."/>
            <person name="Piganeau G."/>
            <person name="Jancek S."/>
            <person name="Heijde M."/>
            <person name="Jabbari K."/>
            <person name="Bowler C."/>
            <person name="Lohr M."/>
            <person name="Robbens S."/>
            <person name="Werner G."/>
            <person name="Dubchak I."/>
            <person name="Pazour G.J."/>
            <person name="Ren Q."/>
            <person name="Paulsen I."/>
            <person name="Delwiche C."/>
            <person name="Schmutz J."/>
            <person name="Rokhsar D."/>
            <person name="Van de Peer Y."/>
            <person name="Moreau H."/>
            <person name="Grigoriev I.V."/>
        </authorList>
    </citation>
    <scope>NUCLEOTIDE SEQUENCE [LARGE SCALE GENOMIC DNA]</scope>
    <source>
        <strain evidence="2 3">CCE9901</strain>
    </source>
</reference>
<dbReference type="eggNOG" id="KOG0725">
    <property type="taxonomic scope" value="Eukaryota"/>
</dbReference>
<proteinExistence type="predicted"/>
<dbReference type="FunFam" id="3.40.50.720:FF:000084">
    <property type="entry name" value="Short-chain dehydrogenase reductase"/>
    <property type="match status" value="1"/>
</dbReference>
<dbReference type="InterPro" id="IPR036291">
    <property type="entry name" value="NAD(P)-bd_dom_sf"/>
</dbReference>
<dbReference type="PROSITE" id="PS00061">
    <property type="entry name" value="ADH_SHORT"/>
    <property type="match status" value="1"/>
</dbReference>
<dbReference type="SUPFAM" id="SSF51735">
    <property type="entry name" value="NAD(P)-binding Rossmann-fold domains"/>
    <property type="match status" value="1"/>
</dbReference>
<gene>
    <name evidence="2" type="ORF">OSTLU_34089</name>
</gene>
<accession>A4RUL6</accession>
<dbReference type="Pfam" id="PF13561">
    <property type="entry name" value="adh_short_C2"/>
    <property type="match status" value="1"/>
</dbReference>
<evidence type="ECO:0000313" key="3">
    <source>
        <dbReference type="Proteomes" id="UP000001568"/>
    </source>
</evidence>
<sequence length="268" mass="29054">MSVDDTTLARSFSLRGATAVVTGGTQGLGKAIVEALCHHGCRVFTCARTAGDVETCVEDWRRRGYDVDGCVCDVSDANAREELARRVSEKFSGELNILVSNVGFNIRKPTVEFTSEDYQRLMRTNLEASFELCKRFHAMLKASGDGRIVFNSSVAGLVSIQSGALYAISKGAMNQLTKSLACEWAKDNIRVNAVAPWYTNTPLAKQVLKNQVYLKAVVDRTPMGRVGEPHEVGAVVAFLCMPASSYVNGVIVPIDGGFTVHGFIPPKL</sequence>
<organism evidence="2 3">
    <name type="scientific">Ostreococcus lucimarinus (strain CCE9901)</name>
    <dbReference type="NCBI Taxonomy" id="436017"/>
    <lineage>
        <taxon>Eukaryota</taxon>
        <taxon>Viridiplantae</taxon>
        <taxon>Chlorophyta</taxon>
        <taxon>Mamiellophyceae</taxon>
        <taxon>Mamiellales</taxon>
        <taxon>Bathycoccaceae</taxon>
        <taxon>Ostreococcus</taxon>
    </lineage>
</organism>
<dbReference type="GO" id="GO:0016491">
    <property type="term" value="F:oxidoreductase activity"/>
    <property type="evidence" value="ECO:0007669"/>
    <property type="project" value="UniProtKB-KW"/>
</dbReference>
<keyword evidence="3" id="KW-1185">Reference proteome</keyword>
<evidence type="ECO:0000256" key="1">
    <source>
        <dbReference type="ARBA" id="ARBA00023002"/>
    </source>
</evidence>
<protein>
    <submittedName>
        <fullName evidence="2">Uncharacterized protein</fullName>
    </submittedName>
</protein>
<keyword evidence="1" id="KW-0560">Oxidoreductase</keyword>
<dbReference type="AlphaFoldDB" id="A4RUL6"/>
<dbReference type="InterPro" id="IPR002347">
    <property type="entry name" value="SDR_fam"/>
</dbReference>
<dbReference type="PRINTS" id="PR00081">
    <property type="entry name" value="GDHRDH"/>
</dbReference>